<name>A0A136IYW5_9PEZI</name>
<accession>A0A136IYW5</accession>
<reference evidence="2" key="1">
    <citation type="submission" date="2016-02" db="EMBL/GenBank/DDBJ databases">
        <title>Draft genome sequence of Microdochium bolleyi, a fungal endophyte of beachgrass.</title>
        <authorList>
            <consortium name="DOE Joint Genome Institute"/>
            <person name="David A.S."/>
            <person name="May G."/>
            <person name="Haridas S."/>
            <person name="Lim J."/>
            <person name="Wang M."/>
            <person name="Labutti K."/>
            <person name="Lipzen A."/>
            <person name="Barry K."/>
            <person name="Grigoriev I.V."/>
        </authorList>
    </citation>
    <scope>NUCLEOTIDE SEQUENCE [LARGE SCALE GENOMIC DNA]</scope>
    <source>
        <strain evidence="2">J235TASD1</strain>
    </source>
</reference>
<organism evidence="1 2">
    <name type="scientific">Microdochium bolleyi</name>
    <dbReference type="NCBI Taxonomy" id="196109"/>
    <lineage>
        <taxon>Eukaryota</taxon>
        <taxon>Fungi</taxon>
        <taxon>Dikarya</taxon>
        <taxon>Ascomycota</taxon>
        <taxon>Pezizomycotina</taxon>
        <taxon>Sordariomycetes</taxon>
        <taxon>Xylariomycetidae</taxon>
        <taxon>Xylariales</taxon>
        <taxon>Microdochiaceae</taxon>
        <taxon>Microdochium</taxon>
    </lineage>
</organism>
<gene>
    <name evidence="1" type="ORF">Micbo1qcDRAFT_205666</name>
</gene>
<dbReference type="Pfam" id="PF14087">
    <property type="entry name" value="DUF4267"/>
    <property type="match status" value="1"/>
</dbReference>
<dbReference type="EMBL" id="KQ964253">
    <property type="protein sequence ID" value="KXJ90044.1"/>
    <property type="molecule type" value="Genomic_DNA"/>
</dbReference>
<dbReference type="InParanoid" id="A0A136IYW5"/>
<dbReference type="InterPro" id="IPR025363">
    <property type="entry name" value="DUF4267"/>
</dbReference>
<keyword evidence="2" id="KW-1185">Reference proteome</keyword>
<sequence length="167" mass="18120">MSYRDYCRLGAFVTTLAPAIIGLQAICDPSWYLDILGFPPSALARRRPQPAAQTNNKHHRLAADGLDVAEAMVQMCGVRGITLTLSALAAWRYGNWQTVRWVVLANIPLHVMDGLISRFRIGPGSEWGHWVFAILGAVIAGGLSTFSEELLMSAAEAAEEVGKVVTV</sequence>
<dbReference type="AlphaFoldDB" id="A0A136IYW5"/>
<dbReference type="OrthoDB" id="4755875at2759"/>
<dbReference type="Proteomes" id="UP000070501">
    <property type="component" value="Unassembled WGS sequence"/>
</dbReference>
<evidence type="ECO:0000313" key="2">
    <source>
        <dbReference type="Proteomes" id="UP000070501"/>
    </source>
</evidence>
<proteinExistence type="predicted"/>
<protein>
    <submittedName>
        <fullName evidence="1">Uncharacterized protein</fullName>
    </submittedName>
</protein>
<evidence type="ECO:0000313" key="1">
    <source>
        <dbReference type="EMBL" id="KXJ90044.1"/>
    </source>
</evidence>